<dbReference type="InterPro" id="IPR036962">
    <property type="entry name" value="Glyco_hydro_3_N_sf"/>
</dbReference>
<comment type="similarity">
    <text evidence="2">Belongs to the glycosyl hydrolase 3 family.</text>
</comment>
<comment type="caution">
    <text evidence="7">The sequence shown here is derived from an EMBL/GenBank/DDBJ whole genome shotgun (WGS) entry which is preliminary data.</text>
</comment>
<accession>A0AAW5N0F3</accession>
<dbReference type="EMBL" id="JANPXH010000581">
    <property type="protein sequence ID" value="MCR6678913.1"/>
    <property type="molecule type" value="Genomic_DNA"/>
</dbReference>
<reference evidence="7" key="1">
    <citation type="submission" date="2022-07" db="EMBL/GenBank/DDBJ databases">
        <title>Diversity of ethanolamine utilization by human commensal Escherichia coli.</title>
        <authorList>
            <person name="Jubelin G."/>
        </authorList>
    </citation>
    <scope>NUCLEOTIDE SEQUENCE</scope>
    <source>
        <strain evidence="7">S1</strain>
    </source>
</reference>
<evidence type="ECO:0000313" key="8">
    <source>
        <dbReference type="Proteomes" id="UP001206878"/>
    </source>
</evidence>
<protein>
    <recommendedName>
        <fullName evidence="3">beta-N-acetylhexosaminidase</fullName>
        <ecNumber evidence="3">3.2.1.52</ecNumber>
    </recommendedName>
</protein>
<feature type="non-terminal residue" evidence="7">
    <location>
        <position position="1"/>
    </location>
</feature>
<evidence type="ECO:0000256" key="2">
    <source>
        <dbReference type="ARBA" id="ARBA00005336"/>
    </source>
</evidence>
<evidence type="ECO:0000256" key="5">
    <source>
        <dbReference type="ARBA" id="ARBA00023295"/>
    </source>
</evidence>
<evidence type="ECO:0000313" key="7">
    <source>
        <dbReference type="EMBL" id="MCR6678913.1"/>
    </source>
</evidence>
<dbReference type="GO" id="GO:0004563">
    <property type="term" value="F:beta-N-acetylhexosaminidase activity"/>
    <property type="evidence" value="ECO:0007669"/>
    <property type="project" value="UniProtKB-EC"/>
</dbReference>
<dbReference type="Pfam" id="PF00933">
    <property type="entry name" value="Glyco_hydro_3"/>
    <property type="match status" value="1"/>
</dbReference>
<feature type="domain" description="Glycoside hydrolase family 3 N-terminal" evidence="6">
    <location>
        <begin position="1"/>
        <end position="91"/>
    </location>
</feature>
<evidence type="ECO:0000256" key="4">
    <source>
        <dbReference type="ARBA" id="ARBA00022801"/>
    </source>
</evidence>
<dbReference type="InterPro" id="IPR017853">
    <property type="entry name" value="GH"/>
</dbReference>
<dbReference type="PANTHER" id="PTHR30480">
    <property type="entry name" value="BETA-HEXOSAMINIDASE-RELATED"/>
    <property type="match status" value="1"/>
</dbReference>
<sequence>VMDVNCNPSNPVIGVRSYSDSPEKVAELGLELIKGLKESKVVPVAKHFPGHVDTDVDSHLSLPVVKHSIKRLRKVELLPFKTAIENGIDAI</sequence>
<dbReference type="InterPro" id="IPR001764">
    <property type="entry name" value="Glyco_hydro_3_N"/>
</dbReference>
<comment type="catalytic activity">
    <reaction evidence="1">
        <text>Hydrolysis of terminal non-reducing N-acetyl-D-hexosamine residues in N-acetyl-beta-D-hexosaminides.</text>
        <dbReference type="EC" id="3.2.1.52"/>
    </reaction>
</comment>
<keyword evidence="5" id="KW-0326">Glycosidase</keyword>
<feature type="non-terminal residue" evidence="7">
    <location>
        <position position="91"/>
    </location>
</feature>
<dbReference type="InterPro" id="IPR050226">
    <property type="entry name" value="NagZ_Beta-hexosaminidase"/>
</dbReference>
<proteinExistence type="inferred from homology"/>
<dbReference type="Proteomes" id="UP001206878">
    <property type="component" value="Unassembled WGS sequence"/>
</dbReference>
<gene>
    <name evidence="7" type="ORF">NVV43_25775</name>
</gene>
<evidence type="ECO:0000256" key="1">
    <source>
        <dbReference type="ARBA" id="ARBA00001231"/>
    </source>
</evidence>
<keyword evidence="4 7" id="KW-0378">Hydrolase</keyword>
<dbReference type="AlphaFoldDB" id="A0AAW5N0F3"/>
<dbReference type="SUPFAM" id="SSF51445">
    <property type="entry name" value="(Trans)glycosidases"/>
    <property type="match status" value="1"/>
</dbReference>
<evidence type="ECO:0000256" key="3">
    <source>
        <dbReference type="ARBA" id="ARBA00012663"/>
    </source>
</evidence>
<evidence type="ECO:0000259" key="6">
    <source>
        <dbReference type="Pfam" id="PF00933"/>
    </source>
</evidence>
<dbReference type="EC" id="3.2.1.52" evidence="3"/>
<dbReference type="GO" id="GO:0005975">
    <property type="term" value="P:carbohydrate metabolic process"/>
    <property type="evidence" value="ECO:0007669"/>
    <property type="project" value="InterPro"/>
</dbReference>
<dbReference type="Gene3D" id="3.20.20.300">
    <property type="entry name" value="Glycoside hydrolase, family 3, N-terminal domain"/>
    <property type="match status" value="1"/>
</dbReference>
<name>A0AAW5N0F3_9ESCH</name>
<dbReference type="PANTHER" id="PTHR30480:SF13">
    <property type="entry name" value="BETA-HEXOSAMINIDASE"/>
    <property type="match status" value="1"/>
</dbReference>
<dbReference type="GO" id="GO:0009254">
    <property type="term" value="P:peptidoglycan turnover"/>
    <property type="evidence" value="ECO:0007669"/>
    <property type="project" value="TreeGrafter"/>
</dbReference>
<organism evidence="7 8">
    <name type="scientific">Escherichia marmotae</name>
    <dbReference type="NCBI Taxonomy" id="1499973"/>
    <lineage>
        <taxon>Bacteria</taxon>
        <taxon>Pseudomonadati</taxon>
        <taxon>Pseudomonadota</taxon>
        <taxon>Gammaproteobacteria</taxon>
        <taxon>Enterobacterales</taxon>
        <taxon>Enterobacteriaceae</taxon>
        <taxon>Escherichia</taxon>
    </lineage>
</organism>